<dbReference type="Proteomes" id="UP000007875">
    <property type="component" value="Unassembled WGS sequence"/>
</dbReference>
<proteinExistence type="predicted"/>
<dbReference type="SUPFAM" id="SSF56112">
    <property type="entry name" value="Protein kinase-like (PK-like)"/>
    <property type="match status" value="1"/>
</dbReference>
<dbReference type="GO" id="GO:0004672">
    <property type="term" value="F:protein kinase activity"/>
    <property type="evidence" value="ECO:0007669"/>
    <property type="project" value="InterPro"/>
</dbReference>
<evidence type="ECO:0000313" key="5">
    <source>
        <dbReference type="Proteomes" id="UP000007875"/>
    </source>
</evidence>
<keyword evidence="5" id="KW-1185">Reference proteome</keyword>
<feature type="domain" description="Serine-threonine/tyrosine-protein kinase catalytic" evidence="3">
    <location>
        <begin position="1"/>
        <end position="56"/>
    </location>
</feature>
<evidence type="ECO:0000256" key="1">
    <source>
        <dbReference type="SAM" id="MobiDB-lite"/>
    </source>
</evidence>
<sequence>MDEAYMMASVECLYLVRLLGVCMAEHVSLITQLMPLGSLLEYVRNPENRDSIRSRQMLILVCPDGKGNEILGRETSRSSGFGCEERDGEDAKPRQDHRLRVGQDAQYEGGDVPC</sequence>
<dbReference type="STRING" id="51511.ENSCSAVP00000016555"/>
<dbReference type="InParanoid" id="H2ZG39"/>
<organism evidence="4 5">
    <name type="scientific">Ciona savignyi</name>
    <name type="common">Pacific transparent sea squirt</name>
    <dbReference type="NCBI Taxonomy" id="51511"/>
    <lineage>
        <taxon>Eukaryota</taxon>
        <taxon>Metazoa</taxon>
        <taxon>Chordata</taxon>
        <taxon>Tunicata</taxon>
        <taxon>Ascidiacea</taxon>
        <taxon>Phlebobranchia</taxon>
        <taxon>Cionidae</taxon>
        <taxon>Ciona</taxon>
    </lineage>
</organism>
<protein>
    <recommendedName>
        <fullName evidence="3">Serine-threonine/tyrosine-protein kinase catalytic domain-containing protein</fullName>
    </recommendedName>
</protein>
<feature type="chain" id="PRO_5003578491" description="Serine-threonine/tyrosine-protein kinase catalytic domain-containing protein" evidence="2">
    <location>
        <begin position="25"/>
        <end position="114"/>
    </location>
</feature>
<reference evidence="4" key="3">
    <citation type="submission" date="2025-09" db="UniProtKB">
        <authorList>
            <consortium name="Ensembl"/>
        </authorList>
    </citation>
    <scope>IDENTIFICATION</scope>
</reference>
<evidence type="ECO:0000259" key="3">
    <source>
        <dbReference type="Pfam" id="PF07714"/>
    </source>
</evidence>
<dbReference type="Gene3D" id="3.30.200.20">
    <property type="entry name" value="Phosphorylase Kinase, domain 1"/>
    <property type="match status" value="1"/>
</dbReference>
<dbReference type="HOGENOM" id="CLU_2120245_0_0_1"/>
<dbReference type="Pfam" id="PF07714">
    <property type="entry name" value="PK_Tyr_Ser-Thr"/>
    <property type="match status" value="1"/>
</dbReference>
<dbReference type="Ensembl" id="ENSCSAVT00000016736.1">
    <property type="protein sequence ID" value="ENSCSAVP00000016555.1"/>
    <property type="gene ID" value="ENSCSAVG00000009734.1"/>
</dbReference>
<feature type="compositionally biased region" description="Basic and acidic residues" evidence="1">
    <location>
        <begin position="83"/>
        <end position="101"/>
    </location>
</feature>
<evidence type="ECO:0000313" key="4">
    <source>
        <dbReference type="Ensembl" id="ENSCSAVP00000016555.1"/>
    </source>
</evidence>
<feature type="region of interest" description="Disordered" evidence="1">
    <location>
        <begin position="70"/>
        <end position="114"/>
    </location>
</feature>
<evidence type="ECO:0000256" key="2">
    <source>
        <dbReference type="SAM" id="SignalP"/>
    </source>
</evidence>
<dbReference type="InterPro" id="IPR011009">
    <property type="entry name" value="Kinase-like_dom_sf"/>
</dbReference>
<reference evidence="4" key="2">
    <citation type="submission" date="2025-08" db="UniProtKB">
        <authorList>
            <consortium name="Ensembl"/>
        </authorList>
    </citation>
    <scope>IDENTIFICATION</scope>
</reference>
<keyword evidence="2" id="KW-0732">Signal</keyword>
<dbReference type="AlphaFoldDB" id="H2ZG39"/>
<feature type="signal peptide" evidence="2">
    <location>
        <begin position="1"/>
        <end position="24"/>
    </location>
</feature>
<name>H2ZG39_CIOSA</name>
<accession>H2ZG39</accession>
<reference evidence="5" key="1">
    <citation type="submission" date="2003-08" db="EMBL/GenBank/DDBJ databases">
        <authorList>
            <person name="Birren B."/>
            <person name="Nusbaum C."/>
            <person name="Abebe A."/>
            <person name="Abouelleil A."/>
            <person name="Adekoya E."/>
            <person name="Ait-zahra M."/>
            <person name="Allen N."/>
            <person name="Allen T."/>
            <person name="An P."/>
            <person name="Anderson M."/>
            <person name="Anderson S."/>
            <person name="Arachchi H."/>
            <person name="Armbruster J."/>
            <person name="Bachantsang P."/>
            <person name="Baldwin J."/>
            <person name="Barry A."/>
            <person name="Bayul T."/>
            <person name="Blitshsteyn B."/>
            <person name="Bloom T."/>
            <person name="Blye J."/>
            <person name="Boguslavskiy L."/>
            <person name="Borowsky M."/>
            <person name="Boukhgalter B."/>
            <person name="Brunache A."/>
            <person name="Butler J."/>
            <person name="Calixte N."/>
            <person name="Calvo S."/>
            <person name="Camarata J."/>
            <person name="Campo K."/>
            <person name="Chang J."/>
            <person name="Cheshatsang Y."/>
            <person name="Citroen M."/>
            <person name="Collymore A."/>
            <person name="Considine T."/>
            <person name="Cook A."/>
            <person name="Cooke P."/>
            <person name="Corum B."/>
            <person name="Cuomo C."/>
            <person name="David R."/>
            <person name="Dawoe T."/>
            <person name="Degray S."/>
            <person name="Dodge S."/>
            <person name="Dooley K."/>
            <person name="Dorje P."/>
            <person name="Dorjee K."/>
            <person name="Dorris L."/>
            <person name="Duffey N."/>
            <person name="Dupes A."/>
            <person name="Elkins T."/>
            <person name="Engels R."/>
            <person name="Erickson J."/>
            <person name="Farina A."/>
            <person name="Faro S."/>
            <person name="Ferreira P."/>
            <person name="Fischer H."/>
            <person name="Fitzgerald M."/>
            <person name="Foley K."/>
            <person name="Gage D."/>
            <person name="Galagan J."/>
            <person name="Gearin G."/>
            <person name="Gnerre S."/>
            <person name="Gnirke A."/>
            <person name="Goyette A."/>
            <person name="Graham J."/>
            <person name="Grandbois E."/>
            <person name="Gyaltsen K."/>
            <person name="Hafez N."/>
            <person name="Hagopian D."/>
            <person name="Hagos B."/>
            <person name="Hall J."/>
            <person name="Hatcher B."/>
            <person name="Heller A."/>
            <person name="Higgins H."/>
            <person name="Honan T."/>
            <person name="Horn A."/>
            <person name="Houde N."/>
            <person name="Hughes L."/>
            <person name="Hulme W."/>
            <person name="Husby E."/>
            <person name="Iliev I."/>
            <person name="Jaffe D."/>
            <person name="Jones C."/>
            <person name="Kamal M."/>
            <person name="Kamat A."/>
            <person name="Kamvysselis M."/>
            <person name="Karlsson E."/>
            <person name="Kells C."/>
            <person name="Kieu A."/>
            <person name="Kisner P."/>
            <person name="Kodira C."/>
            <person name="Kulbokas E."/>
            <person name="Labutti K."/>
            <person name="Lama D."/>
            <person name="Landers T."/>
            <person name="Leger J."/>
            <person name="Levine S."/>
            <person name="Lewis D."/>
            <person name="Lewis T."/>
            <person name="Lindblad-toh K."/>
            <person name="Liu X."/>
            <person name="Lokyitsang T."/>
            <person name="Lokyitsang Y."/>
            <person name="Lucien O."/>
            <person name="Lui A."/>
            <person name="Ma L.J."/>
            <person name="Mabbitt R."/>
            <person name="Macdonald J."/>
            <person name="Maclean C."/>
            <person name="Major J."/>
            <person name="Manning J."/>
            <person name="Marabella R."/>
            <person name="Maru K."/>
            <person name="Matthews C."/>
            <person name="Mauceli E."/>
            <person name="Mccarthy M."/>
            <person name="Mcdonough S."/>
            <person name="Mcghee T."/>
            <person name="Meldrim J."/>
            <person name="Meneus L."/>
            <person name="Mesirov J."/>
            <person name="Mihalev A."/>
            <person name="Mihova T."/>
            <person name="Mikkelsen T."/>
            <person name="Mlenga V."/>
            <person name="Moru K."/>
            <person name="Mozes J."/>
            <person name="Mulrain L."/>
            <person name="Munson G."/>
            <person name="Naylor J."/>
            <person name="Newes C."/>
            <person name="Nguyen C."/>
            <person name="Nguyen N."/>
            <person name="Nguyen T."/>
            <person name="Nicol R."/>
            <person name="Nielsen C."/>
            <person name="Nizzari M."/>
            <person name="Norbu C."/>
            <person name="Norbu N."/>
            <person name="O'donnell P."/>
            <person name="Okoawo O."/>
            <person name="O'leary S."/>
            <person name="Omotosho B."/>
            <person name="O'neill K."/>
            <person name="Osman S."/>
            <person name="Parker S."/>
            <person name="Perrin D."/>
            <person name="Phunkhang P."/>
            <person name="Piqani B."/>
            <person name="Purcell S."/>
            <person name="Rachupka T."/>
            <person name="Ramasamy U."/>
            <person name="Rameau R."/>
            <person name="Ray V."/>
            <person name="Raymond C."/>
            <person name="Retta R."/>
            <person name="Richardson S."/>
            <person name="Rise C."/>
            <person name="Rodriguez J."/>
            <person name="Rogers J."/>
            <person name="Rogov P."/>
            <person name="Rutman M."/>
            <person name="Schupbach R."/>
            <person name="Seaman C."/>
            <person name="Settipalli S."/>
            <person name="Sharpe T."/>
            <person name="Sheridan J."/>
            <person name="Sherpa N."/>
            <person name="Shi J."/>
            <person name="Smirnov S."/>
            <person name="Smith C."/>
            <person name="Sougnez C."/>
            <person name="Spencer B."/>
            <person name="Stalker J."/>
            <person name="Stange-thomann N."/>
            <person name="Stavropoulos S."/>
            <person name="Stetson K."/>
            <person name="Stone C."/>
            <person name="Stone S."/>
            <person name="Stubbs M."/>
            <person name="Talamas J."/>
            <person name="Tchuinga P."/>
            <person name="Tenzing P."/>
            <person name="Tesfaye S."/>
            <person name="Theodore J."/>
            <person name="Thoulutsang Y."/>
            <person name="Topham K."/>
            <person name="Towey S."/>
            <person name="Tsamla T."/>
            <person name="Tsomo N."/>
            <person name="Vallee D."/>
            <person name="Vassiliev H."/>
            <person name="Venkataraman V."/>
            <person name="Vinson J."/>
            <person name="Vo A."/>
            <person name="Wade C."/>
            <person name="Wang S."/>
            <person name="Wangchuk T."/>
            <person name="Wangdi T."/>
            <person name="Whittaker C."/>
            <person name="Wilkinson J."/>
            <person name="Wu Y."/>
            <person name="Wyman D."/>
            <person name="Yadav S."/>
            <person name="Yang S."/>
            <person name="Yang X."/>
            <person name="Yeager S."/>
            <person name="Yee E."/>
            <person name="Young G."/>
            <person name="Zainoun J."/>
            <person name="Zembeck L."/>
            <person name="Zimmer A."/>
            <person name="Zody M."/>
            <person name="Lander E."/>
        </authorList>
    </citation>
    <scope>NUCLEOTIDE SEQUENCE [LARGE SCALE GENOMIC DNA]</scope>
</reference>
<dbReference type="InterPro" id="IPR001245">
    <property type="entry name" value="Ser-Thr/Tyr_kinase_cat_dom"/>
</dbReference>
<dbReference type="eggNOG" id="KOG1025">
    <property type="taxonomic scope" value="Eukaryota"/>
</dbReference>